<comment type="caution">
    <text evidence="6">Lacks conserved residue(s) required for the propagation of feature annotation.</text>
</comment>
<organism evidence="10">
    <name type="scientific">Lepeophtheirus salmonis</name>
    <name type="common">Salmon louse</name>
    <name type="synonym">Caligus salmonis</name>
    <dbReference type="NCBI Taxonomy" id="72036"/>
    <lineage>
        <taxon>Eukaryota</taxon>
        <taxon>Metazoa</taxon>
        <taxon>Ecdysozoa</taxon>
        <taxon>Arthropoda</taxon>
        <taxon>Crustacea</taxon>
        <taxon>Multicrustacea</taxon>
        <taxon>Hexanauplia</taxon>
        <taxon>Copepoda</taxon>
        <taxon>Siphonostomatoida</taxon>
        <taxon>Caligidae</taxon>
        <taxon>Lepeophtheirus</taxon>
    </lineage>
</organism>
<dbReference type="GO" id="GO:0071526">
    <property type="term" value="P:semaphorin-plexin signaling pathway"/>
    <property type="evidence" value="ECO:0007669"/>
    <property type="project" value="TreeGrafter"/>
</dbReference>
<dbReference type="InterPro" id="IPR002165">
    <property type="entry name" value="Plexin_repeat"/>
</dbReference>
<name>A0A0K2TB48_LEPSM</name>
<dbReference type="SMART" id="SM00423">
    <property type="entry name" value="PSI"/>
    <property type="match status" value="1"/>
</dbReference>
<keyword evidence="2" id="KW-0524">Neurogenesis</keyword>
<accession>A0A0K2TB48</accession>
<evidence type="ECO:0000256" key="5">
    <source>
        <dbReference type="ARBA" id="ARBA00023180"/>
    </source>
</evidence>
<keyword evidence="8" id="KW-1133">Transmembrane helix</keyword>
<dbReference type="Pfam" id="PF01403">
    <property type="entry name" value="Sema"/>
    <property type="match status" value="1"/>
</dbReference>
<feature type="non-terminal residue" evidence="10">
    <location>
        <position position="1"/>
    </location>
</feature>
<dbReference type="SUPFAM" id="SSF101912">
    <property type="entry name" value="Sema domain"/>
    <property type="match status" value="1"/>
</dbReference>
<reference evidence="10" key="1">
    <citation type="submission" date="2014-05" db="EMBL/GenBank/DDBJ databases">
        <authorList>
            <person name="Chronopoulou M."/>
        </authorList>
    </citation>
    <scope>NUCLEOTIDE SEQUENCE</scope>
    <source>
        <tissue evidence="10">Whole organism</tissue>
    </source>
</reference>
<feature type="region of interest" description="Disordered" evidence="7">
    <location>
        <begin position="173"/>
        <end position="227"/>
    </location>
</feature>
<dbReference type="InterPro" id="IPR016201">
    <property type="entry name" value="PSI"/>
</dbReference>
<feature type="domain" description="Sema" evidence="9">
    <location>
        <begin position="1"/>
        <end position="350"/>
    </location>
</feature>
<evidence type="ECO:0000256" key="3">
    <source>
        <dbReference type="ARBA" id="ARBA00023136"/>
    </source>
</evidence>
<dbReference type="InterPro" id="IPR027231">
    <property type="entry name" value="Semaphorin"/>
</dbReference>
<dbReference type="Gene3D" id="3.30.1680.10">
    <property type="entry name" value="ligand-binding face of the semaphorins, domain 2"/>
    <property type="match status" value="1"/>
</dbReference>
<feature type="region of interest" description="Disordered" evidence="7">
    <location>
        <begin position="558"/>
        <end position="622"/>
    </location>
</feature>
<keyword evidence="8" id="KW-0812">Transmembrane</keyword>
<protein>
    <recommendedName>
        <fullName evidence="9">Sema domain-containing protein</fullName>
    </recommendedName>
</protein>
<dbReference type="EMBL" id="HACA01005335">
    <property type="protein sequence ID" value="CDW22696.1"/>
    <property type="molecule type" value="Transcribed_RNA"/>
</dbReference>
<dbReference type="InterPro" id="IPR001627">
    <property type="entry name" value="Semap_dom"/>
</dbReference>
<proteinExistence type="predicted"/>
<dbReference type="PROSITE" id="PS51004">
    <property type="entry name" value="SEMA"/>
    <property type="match status" value="1"/>
</dbReference>
<dbReference type="PANTHER" id="PTHR11036">
    <property type="entry name" value="SEMAPHORIN"/>
    <property type="match status" value="1"/>
</dbReference>
<dbReference type="SUPFAM" id="SSF103575">
    <property type="entry name" value="Plexin repeat"/>
    <property type="match status" value="1"/>
</dbReference>
<dbReference type="AlphaFoldDB" id="A0A0K2TB48"/>
<keyword evidence="3 8" id="KW-0472">Membrane</keyword>
<evidence type="ECO:0000256" key="2">
    <source>
        <dbReference type="ARBA" id="ARBA00022902"/>
    </source>
</evidence>
<evidence type="ECO:0000256" key="4">
    <source>
        <dbReference type="ARBA" id="ARBA00023157"/>
    </source>
</evidence>
<sequence length="631" mass="69077">GELYTATVSDFSGSDPLIYKNPLRTVQSDSKHLNAPDFVSTLSDEQYVYFFFREQAVEYINCGKSIYSRVARVCKSDQGGPNQYHSTWTTFLKSRLNCSLPGEYPFYFDHLQSTSDIISGNYGGKDSRLVYGVFTTPKNSISGNAICAFRLRDLLKTFDGAFKGQETASSNWLPIPKVKEPKPRPGRCLRSSSPSNYSEEKKQGGDEASDSFGETGNSTLVEHPEEEELTEESLSFIRGHSIMDNAVPAFFGGKPLFVQANLQWPTQFRVLAVDKQIQSPNGRTYDILFVGTSQGRILKILNTGGGDSLLIEELIVFKEPVEKLHIFRSDPPYSPKLIILSSETVLSIPLARCSSASSCSECVSLQDPYCAWNLEKSYCEELPSSESLLNSPGSHINEGTHLQDVLKGSHKQCPSSRYANEKEDIGKEEALLESSHVDGGEAEDHHHRVIAKSSIILSSSFPNEQPGRNDNGVSSVETPHYSTQELSMAVATSCICALLLGFVIGFFIARARDCSCSRNGENPYHVPYFNQTGYTEDIYAKVDDMTYYPVSSMRMSGSAGGGGGGGTLPGHSHNYPSSATNNTSSTSSSSASSGPQSVSGSKTLSSHYSTSNRPTDFQSFGTVHRSQKIYL</sequence>
<feature type="transmembrane region" description="Helical" evidence="8">
    <location>
        <begin position="486"/>
        <end position="509"/>
    </location>
</feature>
<dbReference type="OrthoDB" id="9988752at2759"/>
<feature type="compositionally biased region" description="Low complexity" evidence="7">
    <location>
        <begin position="576"/>
        <end position="601"/>
    </location>
</feature>
<feature type="compositionally biased region" description="Gly residues" evidence="7">
    <location>
        <begin position="558"/>
        <end position="568"/>
    </location>
</feature>
<dbReference type="GO" id="GO:0030215">
    <property type="term" value="F:semaphorin receptor binding"/>
    <property type="evidence" value="ECO:0007669"/>
    <property type="project" value="InterPro"/>
</dbReference>
<keyword evidence="4" id="KW-1015">Disulfide bond</keyword>
<dbReference type="GO" id="GO:0005886">
    <property type="term" value="C:plasma membrane"/>
    <property type="evidence" value="ECO:0007669"/>
    <property type="project" value="TreeGrafter"/>
</dbReference>
<evidence type="ECO:0000259" key="9">
    <source>
        <dbReference type="PROSITE" id="PS51004"/>
    </source>
</evidence>
<dbReference type="Pfam" id="PF01437">
    <property type="entry name" value="PSI"/>
    <property type="match status" value="1"/>
</dbReference>
<feature type="compositionally biased region" description="Polar residues" evidence="7">
    <location>
        <begin position="602"/>
        <end position="621"/>
    </location>
</feature>
<evidence type="ECO:0000313" key="10">
    <source>
        <dbReference type="EMBL" id="CDW22696.1"/>
    </source>
</evidence>
<dbReference type="GO" id="GO:0007411">
    <property type="term" value="P:axon guidance"/>
    <property type="evidence" value="ECO:0007669"/>
    <property type="project" value="TreeGrafter"/>
</dbReference>
<evidence type="ECO:0000256" key="7">
    <source>
        <dbReference type="SAM" id="MobiDB-lite"/>
    </source>
</evidence>
<dbReference type="InterPro" id="IPR036352">
    <property type="entry name" value="Semap_dom_sf"/>
</dbReference>
<dbReference type="Gene3D" id="2.130.10.10">
    <property type="entry name" value="YVTN repeat-like/Quinoprotein amine dehydrogenase"/>
    <property type="match status" value="1"/>
</dbReference>
<keyword evidence="5" id="KW-0325">Glycoprotein</keyword>
<dbReference type="SMART" id="SM00630">
    <property type="entry name" value="Sema"/>
    <property type="match status" value="1"/>
</dbReference>
<dbReference type="GO" id="GO:0045499">
    <property type="term" value="F:chemorepellent activity"/>
    <property type="evidence" value="ECO:0007669"/>
    <property type="project" value="TreeGrafter"/>
</dbReference>
<comment type="subcellular location">
    <subcellularLocation>
        <location evidence="1">Membrane</location>
    </subcellularLocation>
</comment>
<dbReference type="InterPro" id="IPR015943">
    <property type="entry name" value="WD40/YVTN_repeat-like_dom_sf"/>
</dbReference>
<evidence type="ECO:0000256" key="1">
    <source>
        <dbReference type="ARBA" id="ARBA00004370"/>
    </source>
</evidence>
<evidence type="ECO:0000256" key="6">
    <source>
        <dbReference type="PROSITE-ProRule" id="PRU00352"/>
    </source>
</evidence>
<dbReference type="PANTHER" id="PTHR11036:SF127">
    <property type="entry name" value="SEMAPHORIN-1A"/>
    <property type="match status" value="1"/>
</dbReference>
<dbReference type="GO" id="GO:0030335">
    <property type="term" value="P:positive regulation of cell migration"/>
    <property type="evidence" value="ECO:0007669"/>
    <property type="project" value="TreeGrafter"/>
</dbReference>
<evidence type="ECO:0000256" key="8">
    <source>
        <dbReference type="SAM" id="Phobius"/>
    </source>
</evidence>